<proteinExistence type="inferred from homology"/>
<accession>A0ABP7MBV8</accession>
<evidence type="ECO:0000256" key="3">
    <source>
        <dbReference type="ARBA" id="ARBA00022448"/>
    </source>
</evidence>
<evidence type="ECO:0000256" key="10">
    <source>
        <dbReference type="RuleBase" id="RU362123"/>
    </source>
</evidence>
<dbReference type="PANTHER" id="PTHR33446:SF2">
    <property type="entry name" value="PROTEIN TONB"/>
    <property type="match status" value="1"/>
</dbReference>
<comment type="function">
    <text evidence="10">Interacts with outer membrane receptor proteins that carry out high-affinity binding and energy dependent uptake into the periplasmic space of specific substrates. It could act to transduce energy from the cytoplasmic membrane to specific energy-requiring processes in the outer membrane, resulting in the release into the periplasm of ligands bound by these outer membrane proteins.</text>
</comment>
<keyword evidence="8 10" id="KW-1133">Transmembrane helix</keyword>
<evidence type="ECO:0000313" key="14">
    <source>
        <dbReference type="Proteomes" id="UP001501727"/>
    </source>
</evidence>
<dbReference type="PANTHER" id="PTHR33446">
    <property type="entry name" value="PROTEIN TONB-RELATED"/>
    <property type="match status" value="1"/>
</dbReference>
<keyword evidence="6 10" id="KW-0812">Transmembrane</keyword>
<dbReference type="InterPro" id="IPR006260">
    <property type="entry name" value="TonB/TolA_C"/>
</dbReference>
<evidence type="ECO:0000256" key="7">
    <source>
        <dbReference type="ARBA" id="ARBA00022927"/>
    </source>
</evidence>
<keyword evidence="10" id="KW-0735">Signal-anchor</keyword>
<protein>
    <recommendedName>
        <fullName evidence="10">Protein TonB</fullName>
    </recommendedName>
</protein>
<dbReference type="Gene3D" id="3.30.1150.10">
    <property type="match status" value="1"/>
</dbReference>
<keyword evidence="9 10" id="KW-0472">Membrane</keyword>
<name>A0ABP7MBV8_9GAMM</name>
<feature type="region of interest" description="Disordered" evidence="11">
    <location>
        <begin position="194"/>
        <end position="213"/>
    </location>
</feature>
<sequence length="213" mass="22687">MPPSADSSPTTRRRFVLGLSPRAWLYVAIAFALGVGLFLLIWSKQRGADDFYRPDSSHTGASGIEFEPLPQPATDDTELGQARPTPGDEAEAEARIVETAPPPAPAPVQAPPAATPAAAPTGAYTPPVAISQPKPVYPRAALRRNESGNVLLRIMVGPDGVPTDVSLIEGSGSRYLDRAATDAVRKWRFRPAMRNGQPVSGEVRAPVSFSPQR</sequence>
<dbReference type="SUPFAM" id="SSF74653">
    <property type="entry name" value="TolA/TonB C-terminal domain"/>
    <property type="match status" value="1"/>
</dbReference>
<comment type="subcellular location">
    <subcellularLocation>
        <location evidence="1 10">Cell inner membrane</location>
        <topology evidence="1 10">Single-pass membrane protein</topology>
        <orientation evidence="1 10">Periplasmic side</orientation>
    </subcellularLocation>
</comment>
<reference evidence="14" key="1">
    <citation type="journal article" date="2019" name="Int. J. Syst. Evol. Microbiol.">
        <title>The Global Catalogue of Microorganisms (GCM) 10K type strain sequencing project: providing services to taxonomists for standard genome sequencing and annotation.</title>
        <authorList>
            <consortium name="The Broad Institute Genomics Platform"/>
            <consortium name="The Broad Institute Genome Sequencing Center for Infectious Disease"/>
            <person name="Wu L."/>
            <person name="Ma J."/>
        </authorList>
    </citation>
    <scope>NUCLEOTIDE SEQUENCE [LARGE SCALE GENOMIC DNA]</scope>
    <source>
        <strain evidence="14">JCM 16916</strain>
    </source>
</reference>
<dbReference type="InterPro" id="IPR037682">
    <property type="entry name" value="TonB_C"/>
</dbReference>
<evidence type="ECO:0000256" key="9">
    <source>
        <dbReference type="ARBA" id="ARBA00023136"/>
    </source>
</evidence>
<keyword evidence="5 10" id="KW-0997">Cell inner membrane</keyword>
<evidence type="ECO:0000256" key="6">
    <source>
        <dbReference type="ARBA" id="ARBA00022692"/>
    </source>
</evidence>
<evidence type="ECO:0000256" key="1">
    <source>
        <dbReference type="ARBA" id="ARBA00004383"/>
    </source>
</evidence>
<comment type="caution">
    <text evidence="13">The sequence shown here is derived from an EMBL/GenBank/DDBJ whole genome shotgun (WGS) entry which is preliminary data.</text>
</comment>
<dbReference type="InterPro" id="IPR003538">
    <property type="entry name" value="TonB"/>
</dbReference>
<keyword evidence="3 10" id="KW-0813">Transport</keyword>
<dbReference type="EMBL" id="BAAAZU010000004">
    <property type="protein sequence ID" value="GAA3919357.1"/>
    <property type="molecule type" value="Genomic_DNA"/>
</dbReference>
<feature type="domain" description="TonB C-terminal" evidence="12">
    <location>
        <begin position="122"/>
        <end position="213"/>
    </location>
</feature>
<gene>
    <name evidence="13" type="ORF">GCM10022229_11180</name>
</gene>
<dbReference type="NCBIfam" id="TIGR01352">
    <property type="entry name" value="tonB_Cterm"/>
    <property type="match status" value="1"/>
</dbReference>
<evidence type="ECO:0000256" key="4">
    <source>
        <dbReference type="ARBA" id="ARBA00022475"/>
    </source>
</evidence>
<feature type="compositionally biased region" description="Low complexity" evidence="11">
    <location>
        <begin position="115"/>
        <end position="129"/>
    </location>
</feature>
<evidence type="ECO:0000256" key="11">
    <source>
        <dbReference type="SAM" id="MobiDB-lite"/>
    </source>
</evidence>
<dbReference type="PROSITE" id="PS52015">
    <property type="entry name" value="TONB_CTD"/>
    <property type="match status" value="1"/>
</dbReference>
<comment type="similarity">
    <text evidence="2 10">Belongs to the TonB family.</text>
</comment>
<evidence type="ECO:0000256" key="2">
    <source>
        <dbReference type="ARBA" id="ARBA00006555"/>
    </source>
</evidence>
<dbReference type="Proteomes" id="UP001501727">
    <property type="component" value="Unassembled WGS sequence"/>
</dbReference>
<dbReference type="InterPro" id="IPR051045">
    <property type="entry name" value="TonB-dependent_transducer"/>
</dbReference>
<keyword evidence="7 10" id="KW-0653">Protein transport</keyword>
<evidence type="ECO:0000256" key="5">
    <source>
        <dbReference type="ARBA" id="ARBA00022519"/>
    </source>
</evidence>
<keyword evidence="4 10" id="KW-1003">Cell membrane</keyword>
<feature type="region of interest" description="Disordered" evidence="11">
    <location>
        <begin position="53"/>
        <end position="132"/>
    </location>
</feature>
<organism evidence="13 14">
    <name type="scientific">Luteimonas lutimaris</name>
    <dbReference type="NCBI Taxonomy" id="698645"/>
    <lineage>
        <taxon>Bacteria</taxon>
        <taxon>Pseudomonadati</taxon>
        <taxon>Pseudomonadota</taxon>
        <taxon>Gammaproteobacteria</taxon>
        <taxon>Lysobacterales</taxon>
        <taxon>Lysobacteraceae</taxon>
        <taxon>Luteimonas</taxon>
    </lineage>
</organism>
<evidence type="ECO:0000313" key="13">
    <source>
        <dbReference type="EMBL" id="GAA3919357.1"/>
    </source>
</evidence>
<dbReference type="RefSeq" id="WP_344758966.1">
    <property type="nucleotide sequence ID" value="NZ_BAAAZU010000004.1"/>
</dbReference>
<feature type="transmembrane region" description="Helical" evidence="10">
    <location>
        <begin position="23"/>
        <end position="43"/>
    </location>
</feature>
<evidence type="ECO:0000259" key="12">
    <source>
        <dbReference type="PROSITE" id="PS52015"/>
    </source>
</evidence>
<dbReference type="Pfam" id="PF03544">
    <property type="entry name" value="TonB_C"/>
    <property type="match status" value="1"/>
</dbReference>
<feature type="compositionally biased region" description="Pro residues" evidence="11">
    <location>
        <begin position="100"/>
        <end position="114"/>
    </location>
</feature>
<dbReference type="PRINTS" id="PR01374">
    <property type="entry name" value="TONBPROTEIN"/>
</dbReference>
<evidence type="ECO:0000256" key="8">
    <source>
        <dbReference type="ARBA" id="ARBA00022989"/>
    </source>
</evidence>
<keyword evidence="14" id="KW-1185">Reference proteome</keyword>